<dbReference type="RefSeq" id="WP_271194282.1">
    <property type="nucleotide sequence ID" value="NZ_BSFN01000002.1"/>
</dbReference>
<sequence>MTVLTIFFCGTGSNKYDFAHKNFWNGELVSTLAAHHPGREFADWIVVDGPGSGNLQADELFTRTPDYGLSGTLFGKGWEENVQHARNIIKGKCEWERKQLTEADYNRLKAAGIPIEDVKVEGSWFWRTYNYGDRSVTQQRLQEQIIKTFRKDGIIPTQLNLVGWSRGGISCHMLANAMLEDSALAHIPVNIFAIDPVPGLANFQEQRVSLGANVKEYVAFYARDERSKGFSCVIPHTASGTKTCIYPMAGRHATLVGNATSSADTARSSNDLKALSGPGQIVRHLAESCLKRWGVSLKNCLNLSEDELNSLAKGIVADEPRYELMHKISYTYFTELDGGERYVSLGSKGVPFSSVKGAPYLPATGLATPLSDISVYRQLL</sequence>
<comment type="caution">
    <text evidence="1">The sequence shown here is derived from an EMBL/GenBank/DDBJ whole genome shotgun (WGS) entry which is preliminary data.</text>
</comment>
<dbReference type="InterPro" id="IPR029058">
    <property type="entry name" value="AB_hydrolase_fold"/>
</dbReference>
<proteinExistence type="predicted"/>
<protein>
    <submittedName>
        <fullName evidence="1">Uncharacterized protein</fullName>
    </submittedName>
</protein>
<gene>
    <name evidence="1" type="ORF">GCM10017655_11170</name>
</gene>
<reference evidence="1" key="2">
    <citation type="submission" date="2023-01" db="EMBL/GenBank/DDBJ databases">
        <authorList>
            <person name="Sun Q."/>
            <person name="Evtushenko L."/>
        </authorList>
    </citation>
    <scope>NUCLEOTIDE SEQUENCE</scope>
    <source>
        <strain evidence="1">VKM B-2935</strain>
    </source>
</reference>
<dbReference type="EMBL" id="BSFN01000002">
    <property type="protein sequence ID" value="GLK88055.1"/>
    <property type="molecule type" value="Genomic_DNA"/>
</dbReference>
<evidence type="ECO:0000313" key="1">
    <source>
        <dbReference type="EMBL" id="GLK88055.1"/>
    </source>
</evidence>
<name>A0A9W6K5G2_9PSED</name>
<evidence type="ECO:0000313" key="2">
    <source>
        <dbReference type="Proteomes" id="UP001143328"/>
    </source>
</evidence>
<dbReference type="AlphaFoldDB" id="A0A9W6K5G2"/>
<dbReference type="Proteomes" id="UP001143328">
    <property type="component" value="Unassembled WGS sequence"/>
</dbReference>
<reference evidence="1" key="1">
    <citation type="journal article" date="2014" name="Int. J. Syst. Evol. Microbiol.">
        <title>Complete genome sequence of Corynebacterium casei LMG S-19264T (=DSM 44701T), isolated from a smear-ripened cheese.</title>
        <authorList>
            <consortium name="US DOE Joint Genome Institute (JGI-PGF)"/>
            <person name="Walter F."/>
            <person name="Albersmeier A."/>
            <person name="Kalinowski J."/>
            <person name="Ruckert C."/>
        </authorList>
    </citation>
    <scope>NUCLEOTIDE SEQUENCE</scope>
    <source>
        <strain evidence="1">VKM B-2935</strain>
    </source>
</reference>
<organism evidence="1 2">
    <name type="scientific">Pseudomonas turukhanskensis</name>
    <dbReference type="NCBI Taxonomy" id="1806536"/>
    <lineage>
        <taxon>Bacteria</taxon>
        <taxon>Pseudomonadati</taxon>
        <taxon>Pseudomonadota</taxon>
        <taxon>Gammaproteobacteria</taxon>
        <taxon>Pseudomonadales</taxon>
        <taxon>Pseudomonadaceae</taxon>
        <taxon>Pseudomonas</taxon>
    </lineage>
</organism>
<accession>A0A9W6K5G2</accession>
<dbReference type="SUPFAM" id="SSF53474">
    <property type="entry name" value="alpha/beta-Hydrolases"/>
    <property type="match status" value="1"/>
</dbReference>
<keyword evidence="2" id="KW-1185">Reference proteome</keyword>